<dbReference type="VEuPathDB" id="VectorBase:GPAI014388"/>
<dbReference type="AlphaFoldDB" id="A0A1A9ZGZ3"/>
<organism evidence="2 3">
    <name type="scientific">Glossina pallidipes</name>
    <name type="common">Tsetse fly</name>
    <dbReference type="NCBI Taxonomy" id="7398"/>
    <lineage>
        <taxon>Eukaryota</taxon>
        <taxon>Metazoa</taxon>
        <taxon>Ecdysozoa</taxon>
        <taxon>Arthropoda</taxon>
        <taxon>Hexapoda</taxon>
        <taxon>Insecta</taxon>
        <taxon>Pterygota</taxon>
        <taxon>Neoptera</taxon>
        <taxon>Endopterygota</taxon>
        <taxon>Diptera</taxon>
        <taxon>Brachycera</taxon>
        <taxon>Muscomorpha</taxon>
        <taxon>Hippoboscoidea</taxon>
        <taxon>Glossinidae</taxon>
        <taxon>Glossina</taxon>
    </lineage>
</organism>
<feature type="transmembrane region" description="Helical" evidence="1">
    <location>
        <begin position="95"/>
        <end position="115"/>
    </location>
</feature>
<evidence type="ECO:0000313" key="3">
    <source>
        <dbReference type="Proteomes" id="UP000092445"/>
    </source>
</evidence>
<name>A0A1A9ZGZ3_GLOPL</name>
<reference evidence="3" key="1">
    <citation type="submission" date="2014-03" db="EMBL/GenBank/DDBJ databases">
        <authorList>
            <person name="Aksoy S."/>
            <person name="Warren W."/>
            <person name="Wilson R.K."/>
        </authorList>
    </citation>
    <scope>NUCLEOTIDE SEQUENCE [LARGE SCALE GENOMIC DNA]</scope>
    <source>
        <strain evidence="3">IAEA</strain>
    </source>
</reference>
<protein>
    <submittedName>
        <fullName evidence="2">Uncharacterized protein</fullName>
    </submittedName>
</protein>
<reference evidence="2" key="2">
    <citation type="submission" date="2020-05" db="UniProtKB">
        <authorList>
            <consortium name="EnsemblMetazoa"/>
        </authorList>
    </citation>
    <scope>IDENTIFICATION</scope>
    <source>
        <strain evidence="2">IAEA</strain>
    </source>
</reference>
<evidence type="ECO:0000313" key="2">
    <source>
        <dbReference type="EnsemblMetazoa" id="GPAI014388-PA"/>
    </source>
</evidence>
<dbReference type="Proteomes" id="UP000092445">
    <property type="component" value="Unassembled WGS sequence"/>
</dbReference>
<keyword evidence="1" id="KW-0472">Membrane</keyword>
<evidence type="ECO:0000256" key="1">
    <source>
        <dbReference type="SAM" id="Phobius"/>
    </source>
</evidence>
<dbReference type="EnsemblMetazoa" id="GPAI014388-RA">
    <property type="protein sequence ID" value="GPAI014388-PA"/>
    <property type="gene ID" value="GPAI014388"/>
</dbReference>
<keyword evidence="1" id="KW-1133">Transmembrane helix</keyword>
<keyword evidence="3" id="KW-1185">Reference proteome</keyword>
<keyword evidence="1" id="KW-0812">Transmembrane</keyword>
<sequence>MFTGDLISCIYRFQEDKIYNAFNRIMRLIVSLLLELNSRIFTKQNTSEYFPSHLPVVLLRTISTIYQGKDLLPTWQLSGLALPNEKRVTADTKSFVCALIKLCLAPFILALLIGGNRRPIMNETLASMSSILRRI</sequence>
<accession>A0A1A9ZGZ3</accession>
<proteinExistence type="predicted"/>